<sequence>MTSPVSSSPLLQLPRELRYEIYDLLCRQEPKSYPFRQPPISSIDRRAPPTPLLIACRYLYEEIRTYFLSKVTLRFVAQEIPRRDVDTASLTAVRQAKKVELRLYWHLTPKRKEMDMSTWPYSMTGWLTDAVDMLVCEAKSLEGVTVSVMDLSQGVEWECKKTLLAPLQRLRGRARLRVGEVVEWEEATLRKRLEGFVRKINSD</sequence>
<organism evidence="1 2">
    <name type="scientific">Decorospora gaudefroyi</name>
    <dbReference type="NCBI Taxonomy" id="184978"/>
    <lineage>
        <taxon>Eukaryota</taxon>
        <taxon>Fungi</taxon>
        <taxon>Dikarya</taxon>
        <taxon>Ascomycota</taxon>
        <taxon>Pezizomycotina</taxon>
        <taxon>Dothideomycetes</taxon>
        <taxon>Pleosporomycetidae</taxon>
        <taxon>Pleosporales</taxon>
        <taxon>Pleosporineae</taxon>
        <taxon>Pleosporaceae</taxon>
        <taxon>Decorospora</taxon>
    </lineage>
</organism>
<dbReference type="Proteomes" id="UP000800040">
    <property type="component" value="Unassembled WGS sequence"/>
</dbReference>
<protein>
    <recommendedName>
        <fullName evidence="3">F-box domain-containing protein</fullName>
    </recommendedName>
</protein>
<name>A0A6A5KVB2_9PLEO</name>
<evidence type="ECO:0000313" key="2">
    <source>
        <dbReference type="Proteomes" id="UP000800040"/>
    </source>
</evidence>
<evidence type="ECO:0000313" key="1">
    <source>
        <dbReference type="EMBL" id="KAF1837583.1"/>
    </source>
</evidence>
<dbReference type="AlphaFoldDB" id="A0A6A5KVB2"/>
<dbReference type="PANTHER" id="PTHR38790:SF9">
    <property type="entry name" value="F-BOX DOMAIN-CONTAINING PROTEIN"/>
    <property type="match status" value="1"/>
</dbReference>
<dbReference type="OrthoDB" id="2951834at2759"/>
<reference evidence="1" key="1">
    <citation type="submission" date="2020-01" db="EMBL/GenBank/DDBJ databases">
        <authorList>
            <consortium name="DOE Joint Genome Institute"/>
            <person name="Haridas S."/>
            <person name="Albert R."/>
            <person name="Binder M."/>
            <person name="Bloem J."/>
            <person name="Labutti K."/>
            <person name="Salamov A."/>
            <person name="Andreopoulos B."/>
            <person name="Baker S.E."/>
            <person name="Barry K."/>
            <person name="Bills G."/>
            <person name="Bluhm B.H."/>
            <person name="Cannon C."/>
            <person name="Castanera R."/>
            <person name="Culley D.E."/>
            <person name="Daum C."/>
            <person name="Ezra D."/>
            <person name="Gonzalez J.B."/>
            <person name="Henrissat B."/>
            <person name="Kuo A."/>
            <person name="Liang C."/>
            <person name="Lipzen A."/>
            <person name="Lutzoni F."/>
            <person name="Magnuson J."/>
            <person name="Mondo S."/>
            <person name="Nolan M."/>
            <person name="Ohm R."/>
            <person name="Pangilinan J."/>
            <person name="Park H.-J."/>
            <person name="Ramirez L."/>
            <person name="Alfaro M."/>
            <person name="Sun H."/>
            <person name="Tritt A."/>
            <person name="Yoshinaga Y."/>
            <person name="Zwiers L.-H."/>
            <person name="Turgeon B.G."/>
            <person name="Goodwin S.B."/>
            <person name="Spatafora J.W."/>
            <person name="Crous P.W."/>
            <person name="Grigoriev I.V."/>
        </authorList>
    </citation>
    <scope>NUCLEOTIDE SEQUENCE</scope>
    <source>
        <strain evidence="1">P77</strain>
    </source>
</reference>
<gene>
    <name evidence="1" type="ORF">BDW02DRAFT_120468</name>
</gene>
<dbReference type="EMBL" id="ML975260">
    <property type="protein sequence ID" value="KAF1837583.1"/>
    <property type="molecule type" value="Genomic_DNA"/>
</dbReference>
<accession>A0A6A5KVB2</accession>
<evidence type="ECO:0008006" key="3">
    <source>
        <dbReference type="Google" id="ProtNLM"/>
    </source>
</evidence>
<keyword evidence="2" id="KW-1185">Reference proteome</keyword>
<proteinExistence type="predicted"/>
<dbReference type="PANTHER" id="PTHR38790">
    <property type="entry name" value="2EXR DOMAIN-CONTAINING PROTEIN-RELATED"/>
    <property type="match status" value="1"/>
</dbReference>